<keyword evidence="3" id="KW-0808">Transferase</keyword>
<reference evidence="13 14" key="1">
    <citation type="submission" date="2023-01" db="EMBL/GenBank/DDBJ databases">
        <title>Analysis of 21 Apiospora genomes using comparative genomics revels a genus with tremendous synthesis potential of carbohydrate active enzymes and secondary metabolites.</title>
        <authorList>
            <person name="Sorensen T."/>
        </authorList>
    </citation>
    <scope>NUCLEOTIDE SEQUENCE [LARGE SCALE GENOMIC DNA]</scope>
    <source>
        <strain evidence="13 14">CBS 117206</strain>
    </source>
</reference>
<sequence>MTDTSRPQFPSHNNLAHKVALWLDKRQGKNTCIGCCQSGKPCRNPLSKEKLMSASTSLNRLCSTAPSNPLASSVFKGAVQNLLCWRHGDQAQNFLSEWETQRQETAGSLNIGKATLHSSKRHGSSLAPAKQANEMLRSGTATSAKLNIAVTTKSRPPAEAKPRGPTINSDKDSLLARRARPSGPPMTMTRSGATGPETRHQHQVARSPIISSAISVDVTLSCAICANDVPRASIPSTITGKCSHPNQTCRVCIASWIASRLDSSGHDSLTCPECNELLSEIDIKAFAAPEVYGRYEDQVLRSALSKDPEFRWCVAPGCHSGHLHAGSGPIFRCVQCGNRSCIKHNVLWHEGMTCAEYDSSARSSQRAKEEAASVEKVKETSRPCPGRGCGWRIEKKGGCDHMTCHKCKTEFCWRCFADYKDIRKYGNMAHQSSCHYNPTNL</sequence>
<evidence type="ECO:0000256" key="3">
    <source>
        <dbReference type="ARBA" id="ARBA00022679"/>
    </source>
</evidence>
<dbReference type="CDD" id="cd20335">
    <property type="entry name" value="BRcat_RBR"/>
    <property type="match status" value="1"/>
</dbReference>
<dbReference type="PROSITE" id="PS50089">
    <property type="entry name" value="ZF_RING_2"/>
    <property type="match status" value="1"/>
</dbReference>
<dbReference type="SMART" id="SM00647">
    <property type="entry name" value="IBR"/>
    <property type="match status" value="2"/>
</dbReference>
<accession>A0AAW0QZ24</accession>
<dbReference type="GO" id="GO:0016567">
    <property type="term" value="P:protein ubiquitination"/>
    <property type="evidence" value="ECO:0007669"/>
    <property type="project" value="InterPro"/>
</dbReference>
<evidence type="ECO:0000256" key="1">
    <source>
        <dbReference type="ARBA" id="ARBA00001798"/>
    </source>
</evidence>
<evidence type="ECO:0000313" key="14">
    <source>
        <dbReference type="Proteomes" id="UP001392437"/>
    </source>
</evidence>
<evidence type="ECO:0000256" key="4">
    <source>
        <dbReference type="ARBA" id="ARBA00022723"/>
    </source>
</evidence>
<evidence type="ECO:0000259" key="11">
    <source>
        <dbReference type="PROSITE" id="PS50089"/>
    </source>
</evidence>
<feature type="domain" description="RING-type" evidence="11">
    <location>
        <begin position="222"/>
        <end position="275"/>
    </location>
</feature>
<keyword evidence="8" id="KW-0862">Zinc</keyword>
<evidence type="ECO:0000256" key="7">
    <source>
        <dbReference type="ARBA" id="ARBA00022786"/>
    </source>
</evidence>
<dbReference type="GO" id="GO:0008270">
    <property type="term" value="F:zinc ion binding"/>
    <property type="evidence" value="ECO:0007669"/>
    <property type="project" value="UniProtKB-KW"/>
</dbReference>
<dbReference type="InterPro" id="IPR031127">
    <property type="entry name" value="E3_UB_ligase_RBR"/>
</dbReference>
<evidence type="ECO:0000256" key="10">
    <source>
        <dbReference type="SAM" id="MobiDB-lite"/>
    </source>
</evidence>
<evidence type="ECO:0000256" key="2">
    <source>
        <dbReference type="ARBA" id="ARBA00012251"/>
    </source>
</evidence>
<keyword evidence="5" id="KW-0677">Repeat</keyword>
<dbReference type="Pfam" id="PF01485">
    <property type="entry name" value="IBR"/>
    <property type="match status" value="2"/>
</dbReference>
<protein>
    <recommendedName>
        <fullName evidence="2">RBR-type E3 ubiquitin transferase</fullName>
        <ecNumber evidence="2">2.3.2.31</ecNumber>
    </recommendedName>
</protein>
<dbReference type="EC" id="2.3.2.31" evidence="2"/>
<comment type="catalytic activity">
    <reaction evidence="1">
        <text>[E2 ubiquitin-conjugating enzyme]-S-ubiquitinyl-L-cysteine + [acceptor protein]-L-lysine = [E2 ubiquitin-conjugating enzyme]-L-cysteine + [acceptor protein]-N(6)-ubiquitinyl-L-lysine.</text>
        <dbReference type="EC" id="2.3.2.31"/>
    </reaction>
</comment>
<keyword evidence="6 9" id="KW-0863">Zinc-finger</keyword>
<evidence type="ECO:0000256" key="5">
    <source>
        <dbReference type="ARBA" id="ARBA00022737"/>
    </source>
</evidence>
<dbReference type="PANTHER" id="PTHR11685">
    <property type="entry name" value="RBR FAMILY RING FINGER AND IBR DOMAIN-CONTAINING"/>
    <property type="match status" value="1"/>
</dbReference>
<evidence type="ECO:0000256" key="6">
    <source>
        <dbReference type="ARBA" id="ARBA00022771"/>
    </source>
</evidence>
<keyword evidence="14" id="KW-1185">Reference proteome</keyword>
<evidence type="ECO:0000313" key="13">
    <source>
        <dbReference type="EMBL" id="KAK8120256.1"/>
    </source>
</evidence>
<dbReference type="InterPro" id="IPR002867">
    <property type="entry name" value="IBR_dom"/>
</dbReference>
<dbReference type="InterPro" id="IPR001841">
    <property type="entry name" value="Znf_RING"/>
</dbReference>
<dbReference type="SUPFAM" id="SSF57850">
    <property type="entry name" value="RING/U-box"/>
    <property type="match status" value="3"/>
</dbReference>
<dbReference type="Proteomes" id="UP001392437">
    <property type="component" value="Unassembled WGS sequence"/>
</dbReference>
<evidence type="ECO:0000256" key="8">
    <source>
        <dbReference type="ARBA" id="ARBA00022833"/>
    </source>
</evidence>
<dbReference type="InterPro" id="IPR013083">
    <property type="entry name" value="Znf_RING/FYVE/PHD"/>
</dbReference>
<keyword evidence="7" id="KW-0833">Ubl conjugation pathway</keyword>
<dbReference type="InterPro" id="IPR044066">
    <property type="entry name" value="TRIAD_supradom"/>
</dbReference>
<dbReference type="PROSITE" id="PS51873">
    <property type="entry name" value="TRIAD"/>
    <property type="match status" value="1"/>
</dbReference>
<evidence type="ECO:0000256" key="9">
    <source>
        <dbReference type="PROSITE-ProRule" id="PRU00175"/>
    </source>
</evidence>
<proteinExistence type="predicted"/>
<dbReference type="Gene3D" id="1.20.120.1750">
    <property type="match status" value="1"/>
</dbReference>
<name>A0AAW0QZ24_9PEZI</name>
<feature type="region of interest" description="Disordered" evidence="10">
    <location>
        <begin position="152"/>
        <end position="201"/>
    </location>
</feature>
<feature type="domain" description="RING-type" evidence="12">
    <location>
        <begin position="218"/>
        <end position="438"/>
    </location>
</feature>
<dbReference type="EMBL" id="JAQQWP010000004">
    <property type="protein sequence ID" value="KAK8120256.1"/>
    <property type="molecule type" value="Genomic_DNA"/>
</dbReference>
<gene>
    <name evidence="13" type="ORF">PG999_004376</name>
</gene>
<comment type="caution">
    <text evidence="13">The sequence shown here is derived from an EMBL/GenBank/DDBJ whole genome shotgun (WGS) entry which is preliminary data.</text>
</comment>
<evidence type="ECO:0000259" key="12">
    <source>
        <dbReference type="PROSITE" id="PS51873"/>
    </source>
</evidence>
<keyword evidence="4" id="KW-0479">Metal-binding</keyword>
<organism evidence="13 14">
    <name type="scientific">Apiospora kogelbergensis</name>
    <dbReference type="NCBI Taxonomy" id="1337665"/>
    <lineage>
        <taxon>Eukaryota</taxon>
        <taxon>Fungi</taxon>
        <taxon>Dikarya</taxon>
        <taxon>Ascomycota</taxon>
        <taxon>Pezizomycotina</taxon>
        <taxon>Sordariomycetes</taxon>
        <taxon>Xylariomycetidae</taxon>
        <taxon>Amphisphaeriales</taxon>
        <taxon>Apiosporaceae</taxon>
        <taxon>Apiospora</taxon>
    </lineage>
</organism>
<dbReference type="GO" id="GO:0061630">
    <property type="term" value="F:ubiquitin protein ligase activity"/>
    <property type="evidence" value="ECO:0007669"/>
    <property type="project" value="UniProtKB-EC"/>
</dbReference>
<dbReference type="Gene3D" id="3.30.40.10">
    <property type="entry name" value="Zinc/RING finger domain, C3HC4 (zinc finger)"/>
    <property type="match status" value="1"/>
</dbReference>
<dbReference type="AlphaFoldDB" id="A0AAW0QZ24"/>